<protein>
    <submittedName>
        <fullName evidence="2">Hypothetical_protein</fullName>
    </submittedName>
</protein>
<dbReference type="AlphaFoldDB" id="A0AA86PMC8"/>
<evidence type="ECO:0000313" key="3">
    <source>
        <dbReference type="Proteomes" id="UP001642409"/>
    </source>
</evidence>
<organism evidence="1">
    <name type="scientific">Hexamita inflata</name>
    <dbReference type="NCBI Taxonomy" id="28002"/>
    <lineage>
        <taxon>Eukaryota</taxon>
        <taxon>Metamonada</taxon>
        <taxon>Diplomonadida</taxon>
        <taxon>Hexamitidae</taxon>
        <taxon>Hexamitinae</taxon>
        <taxon>Hexamita</taxon>
    </lineage>
</organism>
<dbReference type="EMBL" id="CAXDID020000464">
    <property type="protein sequence ID" value="CAL6094171.1"/>
    <property type="molecule type" value="Genomic_DNA"/>
</dbReference>
<reference evidence="2 3" key="2">
    <citation type="submission" date="2024-07" db="EMBL/GenBank/DDBJ databases">
        <authorList>
            <person name="Akdeniz Z."/>
        </authorList>
    </citation>
    <scope>NUCLEOTIDE SEQUENCE [LARGE SCALE GENOMIC DNA]</scope>
</reference>
<sequence length="169" mass="19708">MLLKNIKTKAKNKQQAFGRTFGLASRVLEQGESNKCYTDMCTLINWIDWVNLYYNKSIQYQMINNNRRQVDPNRNTLTLRGTLENYLNNLQKFQNLKVTFKGTKLNFIQQNGMVQQQLEINACVVIVKCLYTMTARALQLGHNILLDCVRVMQLGLQDVMEIMQMSDIF</sequence>
<evidence type="ECO:0000313" key="2">
    <source>
        <dbReference type="EMBL" id="CAL6094171.1"/>
    </source>
</evidence>
<keyword evidence="3" id="KW-1185">Reference proteome</keyword>
<accession>A0AA86PMC8</accession>
<reference evidence="1" key="1">
    <citation type="submission" date="2023-06" db="EMBL/GenBank/DDBJ databases">
        <authorList>
            <person name="Kurt Z."/>
        </authorList>
    </citation>
    <scope>NUCLEOTIDE SEQUENCE</scope>
</reference>
<gene>
    <name evidence="1" type="ORF">HINF_LOCUS28527</name>
    <name evidence="2" type="ORF">HINF_LOCUS67341</name>
</gene>
<name>A0AA86PMC8_9EUKA</name>
<proteinExistence type="predicted"/>
<dbReference type="Proteomes" id="UP001642409">
    <property type="component" value="Unassembled WGS sequence"/>
</dbReference>
<evidence type="ECO:0000313" key="1">
    <source>
        <dbReference type="EMBL" id="CAI9940882.1"/>
    </source>
</evidence>
<dbReference type="EMBL" id="CATOUU010000684">
    <property type="protein sequence ID" value="CAI9940882.1"/>
    <property type="molecule type" value="Genomic_DNA"/>
</dbReference>
<comment type="caution">
    <text evidence="1">The sequence shown here is derived from an EMBL/GenBank/DDBJ whole genome shotgun (WGS) entry which is preliminary data.</text>
</comment>